<gene>
    <name evidence="2" type="ORF">TVY486_0901940</name>
</gene>
<evidence type="ECO:0000313" key="2">
    <source>
        <dbReference type="EMBL" id="CCC50371.1"/>
    </source>
</evidence>
<name>G0U268_TRYVY</name>
<feature type="region of interest" description="Disordered" evidence="1">
    <location>
        <begin position="172"/>
        <end position="224"/>
    </location>
</feature>
<feature type="compositionally biased region" description="Basic and acidic residues" evidence="1">
    <location>
        <begin position="188"/>
        <end position="199"/>
    </location>
</feature>
<dbReference type="EMBL" id="HE573025">
    <property type="protein sequence ID" value="CCC50371.1"/>
    <property type="molecule type" value="Genomic_DNA"/>
</dbReference>
<dbReference type="VEuPathDB" id="TriTrypDB:TvY486_0901940"/>
<dbReference type="AlphaFoldDB" id="G0U268"/>
<evidence type="ECO:0000256" key="1">
    <source>
        <dbReference type="SAM" id="MobiDB-lite"/>
    </source>
</evidence>
<reference evidence="2" key="1">
    <citation type="journal article" date="2012" name="Proc. Natl. Acad. Sci. U.S.A.">
        <title>Antigenic diversity is generated by distinct evolutionary mechanisms in African trypanosome species.</title>
        <authorList>
            <person name="Jackson A.P."/>
            <person name="Berry A."/>
            <person name="Aslett M."/>
            <person name="Allison H.C."/>
            <person name="Burton P."/>
            <person name="Vavrova-Anderson J."/>
            <person name="Brown R."/>
            <person name="Browne H."/>
            <person name="Corton N."/>
            <person name="Hauser H."/>
            <person name="Gamble J."/>
            <person name="Gilderthorp R."/>
            <person name="Marcello L."/>
            <person name="McQuillan J."/>
            <person name="Otto T.D."/>
            <person name="Quail M.A."/>
            <person name="Sanders M.J."/>
            <person name="van Tonder A."/>
            <person name="Ginger M.L."/>
            <person name="Field M.C."/>
            <person name="Barry J.D."/>
            <person name="Hertz-Fowler C."/>
            <person name="Berriman M."/>
        </authorList>
    </citation>
    <scope>NUCLEOTIDE SEQUENCE</scope>
    <source>
        <strain evidence="2">Y486</strain>
    </source>
</reference>
<proteinExistence type="predicted"/>
<sequence>METAPPSIERLRYEISQQERLVSELRRQQVQRHALIARIHELMCAAEPQLFATLNSDVREMLASIAEHTVREELSSSGLSSSDSATNMFSKEMEERIMQEEEPLFGKQLLQQEDRPDGAKRTRGGQGNKRRHKGKRNKLCISLSPAEENARAALLAAVDALQLGEIPPPVDSVPLWLTDEEGGGEATGAEHDPMEKEQEAEGAEQYYSDDFEELSDEELADAAN</sequence>
<feature type="compositionally biased region" description="Basic residues" evidence="1">
    <location>
        <begin position="128"/>
        <end position="138"/>
    </location>
</feature>
<feature type="region of interest" description="Disordered" evidence="1">
    <location>
        <begin position="107"/>
        <end position="138"/>
    </location>
</feature>
<feature type="compositionally biased region" description="Acidic residues" evidence="1">
    <location>
        <begin position="200"/>
        <end position="224"/>
    </location>
</feature>
<protein>
    <submittedName>
        <fullName evidence="2">Uncharacterized protein</fullName>
    </submittedName>
</protein>
<organism evidence="2">
    <name type="scientific">Trypanosoma vivax (strain Y486)</name>
    <dbReference type="NCBI Taxonomy" id="1055687"/>
    <lineage>
        <taxon>Eukaryota</taxon>
        <taxon>Discoba</taxon>
        <taxon>Euglenozoa</taxon>
        <taxon>Kinetoplastea</taxon>
        <taxon>Metakinetoplastina</taxon>
        <taxon>Trypanosomatida</taxon>
        <taxon>Trypanosomatidae</taxon>
        <taxon>Trypanosoma</taxon>
        <taxon>Duttonella</taxon>
    </lineage>
</organism>
<accession>G0U268</accession>
<dbReference type="OMA" id="RIHELMC"/>